<gene>
    <name evidence="2" type="ORF">OC842_003433</name>
</gene>
<organism evidence="2 3">
    <name type="scientific">Tilletia horrida</name>
    <dbReference type="NCBI Taxonomy" id="155126"/>
    <lineage>
        <taxon>Eukaryota</taxon>
        <taxon>Fungi</taxon>
        <taxon>Dikarya</taxon>
        <taxon>Basidiomycota</taxon>
        <taxon>Ustilaginomycotina</taxon>
        <taxon>Exobasidiomycetes</taxon>
        <taxon>Tilletiales</taxon>
        <taxon>Tilletiaceae</taxon>
        <taxon>Tilletia</taxon>
    </lineage>
</organism>
<keyword evidence="1" id="KW-0732">Signal</keyword>
<feature type="chain" id="PRO_5042897908" evidence="1">
    <location>
        <begin position="20"/>
        <end position="444"/>
    </location>
</feature>
<protein>
    <submittedName>
        <fullName evidence="2">Uncharacterized protein</fullName>
    </submittedName>
</protein>
<name>A0AAN6JKR8_9BASI</name>
<sequence>MRGILLLLPFLSLAALVSALTTGPYNIGDGDYQYSDASKISNFYASQGVAINVFNTTRQCSVKGSGINIASATFRFGTIFNFPNRVNTSNIFLIANYGMVTGIPSNVVNIFANAGATSIMTSQSSLLTIAQFQDGGSILGTSVKANNGPSEGISTPIRAGAAFTYAPLTKPSSVAGFDASVVVPYNRTSTTEVKFSQGYITFNLTGAGKEANVTCQAPSRSPTTGWANFFYQGTLGNSSAGFALGFPRYNAGLPGFPPLDTTTAVSGYSPNCTFTGIGKFPLQISLAGLKSNALVSTSSPIKFSQGQTNINLTYPVTQFLRTAYPSAAKASIKLSAFNVTVTNASPATKNLVPSTGYTSAVYALPNSASTFAVPSLPSGAPASTFPAVSFTPTNLGTGATAVLSQGAVRGTINLYNSASALVAAVPLRCDNTGSQPVVVPYDIA</sequence>
<evidence type="ECO:0000313" key="3">
    <source>
        <dbReference type="Proteomes" id="UP001176521"/>
    </source>
</evidence>
<dbReference type="Proteomes" id="UP001176521">
    <property type="component" value="Unassembled WGS sequence"/>
</dbReference>
<dbReference type="EMBL" id="JAPDMQ010000170">
    <property type="protein sequence ID" value="KAK0532036.1"/>
    <property type="molecule type" value="Genomic_DNA"/>
</dbReference>
<evidence type="ECO:0000313" key="2">
    <source>
        <dbReference type="EMBL" id="KAK0532036.1"/>
    </source>
</evidence>
<proteinExistence type="predicted"/>
<keyword evidence="3" id="KW-1185">Reference proteome</keyword>
<dbReference type="AlphaFoldDB" id="A0AAN6JKR8"/>
<accession>A0AAN6JKR8</accession>
<comment type="caution">
    <text evidence="2">The sequence shown here is derived from an EMBL/GenBank/DDBJ whole genome shotgun (WGS) entry which is preliminary data.</text>
</comment>
<evidence type="ECO:0000256" key="1">
    <source>
        <dbReference type="SAM" id="SignalP"/>
    </source>
</evidence>
<reference evidence="2" key="1">
    <citation type="journal article" date="2023" name="PhytoFront">
        <title>Draft Genome Resources of Seven Strains of Tilletia horrida, Causal Agent of Kernel Smut of Rice.</title>
        <authorList>
            <person name="Khanal S."/>
            <person name="Antony Babu S."/>
            <person name="Zhou X.G."/>
        </authorList>
    </citation>
    <scope>NUCLEOTIDE SEQUENCE</scope>
    <source>
        <strain evidence="2">TX3</strain>
    </source>
</reference>
<feature type="signal peptide" evidence="1">
    <location>
        <begin position="1"/>
        <end position="19"/>
    </location>
</feature>